<dbReference type="InterPro" id="IPR020835">
    <property type="entry name" value="Catalase_sf"/>
</dbReference>
<dbReference type="HOGENOM" id="CLU_046417_0_0_6"/>
<evidence type="ECO:0000313" key="3">
    <source>
        <dbReference type="Proteomes" id="UP000005090"/>
    </source>
</evidence>
<keyword evidence="3" id="KW-1185">Reference proteome</keyword>
<gene>
    <name evidence="2" type="ORF">Metal_1561</name>
</gene>
<dbReference type="GO" id="GO:0006979">
    <property type="term" value="P:response to oxidative stress"/>
    <property type="evidence" value="ECO:0007669"/>
    <property type="project" value="InterPro"/>
</dbReference>
<dbReference type="PANTHER" id="PTHR36195">
    <property type="entry name" value="DOMAIN PROTEIN, PUTATIVE (AFU_ORTHOLOGUE AFUA_5G01990)-RELATED-RELATED"/>
    <property type="match status" value="1"/>
</dbReference>
<name>H8GLH9_METAL</name>
<dbReference type="InterPro" id="IPR018028">
    <property type="entry name" value="Catalase"/>
</dbReference>
<dbReference type="Proteomes" id="UP000005090">
    <property type="component" value="Chromosome"/>
</dbReference>
<dbReference type="STRING" id="686340.Metal_1561"/>
<dbReference type="SUPFAM" id="SSF56634">
    <property type="entry name" value="Heme-dependent catalase-like"/>
    <property type="match status" value="1"/>
</dbReference>
<proteinExistence type="predicted"/>
<dbReference type="GO" id="GO:0020037">
    <property type="term" value="F:heme binding"/>
    <property type="evidence" value="ECO:0007669"/>
    <property type="project" value="InterPro"/>
</dbReference>
<dbReference type="Gene3D" id="2.40.180.10">
    <property type="entry name" value="Catalase core domain"/>
    <property type="match status" value="1"/>
</dbReference>
<dbReference type="RefSeq" id="WP_005371130.1">
    <property type="nucleotide sequence ID" value="NZ_CM001475.1"/>
</dbReference>
<accession>H8GLH9</accession>
<dbReference type="EMBL" id="CM001475">
    <property type="protein sequence ID" value="EIC29344.1"/>
    <property type="molecule type" value="Genomic_DNA"/>
</dbReference>
<feature type="region of interest" description="Disordered" evidence="1">
    <location>
        <begin position="1"/>
        <end position="26"/>
    </location>
</feature>
<reference evidence="2 3" key="1">
    <citation type="journal article" date="2013" name="Genome Announc.">
        <title>Genome Sequence of the Obligate Gammaproteobacterial Methanotroph Methylomicrobium album Strain BG8.</title>
        <authorList>
            <person name="Kits K.D."/>
            <person name="Kalyuzhnaya M.G."/>
            <person name="Klotz M.G."/>
            <person name="Jetten M.S."/>
            <person name="Op den Camp H.J."/>
            <person name="Vuilleumier S."/>
            <person name="Bringel F."/>
            <person name="Dispirito A.A."/>
            <person name="Murrell J.C."/>
            <person name="Bruce D."/>
            <person name="Cheng J.F."/>
            <person name="Copeland A."/>
            <person name="Goodwin L."/>
            <person name="Hauser L."/>
            <person name="Lajus A."/>
            <person name="Land M.L."/>
            <person name="Lapidus A."/>
            <person name="Lucas S."/>
            <person name="Medigue C."/>
            <person name="Pitluck S."/>
            <person name="Woyke T."/>
            <person name="Zeytun A."/>
            <person name="Stein L.Y."/>
        </authorList>
    </citation>
    <scope>NUCLEOTIDE SEQUENCE [LARGE SCALE GENOMIC DNA]</scope>
    <source>
        <strain evidence="2 3">BG8</strain>
    </source>
</reference>
<dbReference type="GO" id="GO:0004096">
    <property type="term" value="F:catalase activity"/>
    <property type="evidence" value="ECO:0007669"/>
    <property type="project" value="InterPro"/>
</dbReference>
<sequence length="398" mass="45351">MPRPPKNSARGGSGKRTAEIPKSSFEHIPDPDLENRLIDEIADVLVKLLERHCSLTGEQRKFLSEGYPESARLLRDVHPKSHGCVEAVFQIDPELPKEYRIGLFDKPGKRYESIIRFSSTVALVSPDIDKTGKHGCRGMAIKVFDVEGNVLSKDQGENNQDFLMIDQPNFTFANIEDYHRLHRIPGTHNDRPAVFFAPCCLRDPRLDDIEKKAVMKYMEEEKIESDDIQSILSTFKIVQSIQTTPIANPLGVSYFSAAPFLFGPDRVMKFSARPRIEIPPTRVPHPSADNYLRNSLIESLKGNEPLVFDFRVQIRNDVSEADIENATTVWDEKKYPFVEVARITIPSPQEIDSPETIARCERLAFTPWHALPEYQPIGGINRLRKRIDEISAQYRLNK</sequence>
<dbReference type="PROSITE" id="PS51402">
    <property type="entry name" value="CATALASE_3"/>
    <property type="match status" value="1"/>
</dbReference>
<dbReference type="PANTHER" id="PTHR36195:SF4">
    <property type="entry name" value="DOMAIN PROTEIN, PUTATIVE (AFU_ORTHOLOGUE AFUA_5G01990)-RELATED"/>
    <property type="match status" value="1"/>
</dbReference>
<protein>
    <submittedName>
        <fullName evidence="2">Catalase</fullName>
    </submittedName>
</protein>
<feature type="compositionally biased region" description="Basic and acidic residues" evidence="1">
    <location>
        <begin position="16"/>
        <end position="26"/>
    </location>
</feature>
<dbReference type="eggNOG" id="COG0753">
    <property type="taxonomic scope" value="Bacteria"/>
</dbReference>
<organism evidence="2 3">
    <name type="scientific">Methylomicrobium album BG8</name>
    <dbReference type="NCBI Taxonomy" id="686340"/>
    <lineage>
        <taxon>Bacteria</taxon>
        <taxon>Pseudomonadati</taxon>
        <taxon>Pseudomonadota</taxon>
        <taxon>Gammaproteobacteria</taxon>
        <taxon>Methylococcales</taxon>
        <taxon>Methylococcaceae</taxon>
        <taxon>Methylomicrobium</taxon>
    </lineage>
</organism>
<dbReference type="AlphaFoldDB" id="H8GLH9"/>
<evidence type="ECO:0000256" key="1">
    <source>
        <dbReference type="SAM" id="MobiDB-lite"/>
    </source>
</evidence>
<evidence type="ECO:0000313" key="2">
    <source>
        <dbReference type="EMBL" id="EIC29344.1"/>
    </source>
</evidence>